<proteinExistence type="predicted"/>
<feature type="compositionally biased region" description="Low complexity" evidence="1">
    <location>
        <begin position="28"/>
        <end position="44"/>
    </location>
</feature>
<evidence type="ECO:0000313" key="3">
    <source>
        <dbReference type="Proteomes" id="UP001152321"/>
    </source>
</evidence>
<feature type="region of interest" description="Disordered" evidence="1">
    <location>
        <begin position="1"/>
        <end position="163"/>
    </location>
</feature>
<name>A0ABT6DJ52_9BACT</name>
<evidence type="ECO:0000313" key="2">
    <source>
        <dbReference type="EMBL" id="MDG0816542.1"/>
    </source>
</evidence>
<dbReference type="EMBL" id="JANRMI010000002">
    <property type="protein sequence ID" value="MDG0816542.1"/>
    <property type="molecule type" value="Genomic_DNA"/>
</dbReference>
<feature type="compositionally biased region" description="Basic and acidic residues" evidence="1">
    <location>
        <begin position="60"/>
        <end position="94"/>
    </location>
</feature>
<organism evidence="2 3">
    <name type="scientific">Bdellovibrio svalbardensis</name>
    <dbReference type="NCBI Taxonomy" id="2972972"/>
    <lineage>
        <taxon>Bacteria</taxon>
        <taxon>Pseudomonadati</taxon>
        <taxon>Bdellovibrionota</taxon>
        <taxon>Bdellovibrionia</taxon>
        <taxon>Bdellovibrionales</taxon>
        <taxon>Pseudobdellovibrionaceae</taxon>
        <taxon>Bdellovibrio</taxon>
    </lineage>
</organism>
<evidence type="ECO:0000256" key="1">
    <source>
        <dbReference type="SAM" id="MobiDB-lite"/>
    </source>
</evidence>
<sequence>MAKIVKKKTASKPAAKAAASKPVKKAPAKAAVKPAPAKKAAPKTVVKKKVEKAPVKAAPKKPELKKKVEPKVEAKAKVAAKVEPKALPKAEAKASAKAAPAKPAKEVKAEAPKETAKKVEKKAIPTPVVVEKAASKKDVKAPKKGKGPKGKEKDETDLDDDFIADDDMMGDEIGEYEDELKAVEESEEEIEVIEEWTGEEKAKVDEEVFLTDAEGNRYCRARDCDQIAAVDVYCRYHYLMFWKKIQVRKKILIDGKLERYIEELTSRYPDKFLEMIRRDLRTEKDFLAAIQELELDESTNENEFEEDNSAFIEEVRGMGEGSGNGVEDDEY</sequence>
<dbReference type="Proteomes" id="UP001152321">
    <property type="component" value="Unassembled WGS sequence"/>
</dbReference>
<dbReference type="RefSeq" id="WP_277578020.1">
    <property type="nucleotide sequence ID" value="NZ_JANRMI010000002.1"/>
</dbReference>
<feature type="compositionally biased region" description="Low complexity" evidence="1">
    <location>
        <begin position="11"/>
        <end position="21"/>
    </location>
</feature>
<keyword evidence="3" id="KW-1185">Reference proteome</keyword>
<comment type="caution">
    <text evidence="2">The sequence shown here is derived from an EMBL/GenBank/DDBJ whole genome shotgun (WGS) entry which is preliminary data.</text>
</comment>
<feature type="compositionally biased region" description="Basic and acidic residues" evidence="1">
    <location>
        <begin position="103"/>
        <end position="123"/>
    </location>
</feature>
<gene>
    <name evidence="2" type="ORF">NWE73_09215</name>
</gene>
<accession>A0ABT6DJ52</accession>
<protein>
    <submittedName>
        <fullName evidence="2">Uncharacterized protein</fullName>
    </submittedName>
</protein>
<reference evidence="2" key="1">
    <citation type="submission" date="2022-08" db="EMBL/GenBank/DDBJ databases">
        <title>Novel Bdellovibrio Species Isolated from Svalbard: Designation Bdellovibrio svalbardensis.</title>
        <authorList>
            <person name="Mitchell R.J."/>
            <person name="Choi S.Y."/>
        </authorList>
    </citation>
    <scope>NUCLEOTIDE SEQUENCE</scope>
    <source>
        <strain evidence="2">PAP01</strain>
    </source>
</reference>
<feature type="compositionally biased region" description="Basic residues" evidence="1">
    <location>
        <begin position="1"/>
        <end position="10"/>
    </location>
</feature>